<dbReference type="GO" id="GO:0015833">
    <property type="term" value="P:peptide transport"/>
    <property type="evidence" value="ECO:0007669"/>
    <property type="project" value="InterPro"/>
</dbReference>
<keyword evidence="7" id="KW-0472">Membrane</keyword>
<evidence type="ECO:0000256" key="2">
    <source>
        <dbReference type="ARBA" id="ARBA00005417"/>
    </source>
</evidence>
<sequence length="350" mass="37214">MSLLDIRDLRVEYRTPRGRVAAVDGASLTVGRGQVVGLAGESGCGKTTLALAIPRLLAQEATIAAGEITFDGQDLVAMSEPELRAVRWRRIAVVFQGAMNSLNPVLTIGEQIAEPIRCHPPKTTKAEVRERVAELLDGVGIDPGRARSYPHELSGGMRQRVLIAMALACRPSLIVADEPVTALDVMTQAQILDLLRGLASRLELSMILISHDLSVIAEVCDSVNVMYAGKIVESGPTATIFAPAQAPEGMQADTVTGELNPAPGLSTGAAHPYTARLRHAFPDIRRERTFVAAIPGHPPDLLAPPPGCRFADRCTLTDDVCRADPPPLREVGPGHQAACHHSADVLAAGR</sequence>
<dbReference type="EMBL" id="RPFW01000009">
    <property type="protein sequence ID" value="TVZ00295.1"/>
    <property type="molecule type" value="Genomic_DNA"/>
</dbReference>
<evidence type="ECO:0000256" key="1">
    <source>
        <dbReference type="ARBA" id="ARBA00004202"/>
    </source>
</evidence>
<dbReference type="FunFam" id="3.40.50.300:FF:000016">
    <property type="entry name" value="Oligopeptide ABC transporter ATP-binding component"/>
    <property type="match status" value="1"/>
</dbReference>
<dbReference type="InterPro" id="IPR017871">
    <property type="entry name" value="ABC_transporter-like_CS"/>
</dbReference>
<accession>A0A6P2BQ51</accession>
<evidence type="ECO:0000313" key="10">
    <source>
        <dbReference type="Proteomes" id="UP000460272"/>
    </source>
</evidence>
<dbReference type="GO" id="GO:0005524">
    <property type="term" value="F:ATP binding"/>
    <property type="evidence" value="ECO:0007669"/>
    <property type="project" value="UniProtKB-KW"/>
</dbReference>
<dbReference type="SMART" id="SM00382">
    <property type="entry name" value="AAA"/>
    <property type="match status" value="1"/>
</dbReference>
<dbReference type="OrthoDB" id="8036461at2"/>
<evidence type="ECO:0000256" key="7">
    <source>
        <dbReference type="ARBA" id="ARBA00023136"/>
    </source>
</evidence>
<evidence type="ECO:0000313" key="9">
    <source>
        <dbReference type="EMBL" id="TVZ00295.1"/>
    </source>
</evidence>
<dbReference type="GO" id="GO:0005886">
    <property type="term" value="C:plasma membrane"/>
    <property type="evidence" value="ECO:0007669"/>
    <property type="project" value="UniProtKB-SubCell"/>
</dbReference>
<comment type="caution">
    <text evidence="9">The sequence shown here is derived from an EMBL/GenBank/DDBJ whole genome shotgun (WGS) entry which is preliminary data.</text>
</comment>
<organism evidence="9 10">
    <name type="scientific">Trebonia kvetii</name>
    <dbReference type="NCBI Taxonomy" id="2480626"/>
    <lineage>
        <taxon>Bacteria</taxon>
        <taxon>Bacillati</taxon>
        <taxon>Actinomycetota</taxon>
        <taxon>Actinomycetes</taxon>
        <taxon>Streptosporangiales</taxon>
        <taxon>Treboniaceae</taxon>
        <taxon>Trebonia</taxon>
    </lineage>
</organism>
<dbReference type="RefSeq" id="WP_145860986.1">
    <property type="nucleotide sequence ID" value="NZ_RPFW01000009.1"/>
</dbReference>
<dbReference type="PROSITE" id="PS50893">
    <property type="entry name" value="ABC_TRANSPORTER_2"/>
    <property type="match status" value="1"/>
</dbReference>
<dbReference type="InterPro" id="IPR027417">
    <property type="entry name" value="P-loop_NTPase"/>
</dbReference>
<dbReference type="InterPro" id="IPR013563">
    <property type="entry name" value="Oligopep_ABC_C"/>
</dbReference>
<dbReference type="Pfam" id="PF08352">
    <property type="entry name" value="oligo_HPY"/>
    <property type="match status" value="1"/>
</dbReference>
<dbReference type="CDD" id="cd03257">
    <property type="entry name" value="ABC_NikE_OppD_transporters"/>
    <property type="match status" value="1"/>
</dbReference>
<dbReference type="NCBIfam" id="TIGR01727">
    <property type="entry name" value="oligo_HPY"/>
    <property type="match status" value="1"/>
</dbReference>
<evidence type="ECO:0000256" key="5">
    <source>
        <dbReference type="ARBA" id="ARBA00022741"/>
    </source>
</evidence>
<proteinExistence type="inferred from homology"/>
<dbReference type="Proteomes" id="UP000460272">
    <property type="component" value="Unassembled WGS sequence"/>
</dbReference>
<evidence type="ECO:0000256" key="6">
    <source>
        <dbReference type="ARBA" id="ARBA00022840"/>
    </source>
</evidence>
<dbReference type="Gene3D" id="3.40.50.300">
    <property type="entry name" value="P-loop containing nucleotide triphosphate hydrolases"/>
    <property type="match status" value="1"/>
</dbReference>
<protein>
    <submittedName>
        <fullName evidence="9">ABC transporter ATP-binding protein</fullName>
    </submittedName>
</protein>
<comment type="similarity">
    <text evidence="2">Belongs to the ABC transporter superfamily.</text>
</comment>
<keyword evidence="5" id="KW-0547">Nucleotide-binding</keyword>
<keyword evidence="3" id="KW-0813">Transport</keyword>
<keyword evidence="6 9" id="KW-0067">ATP-binding</keyword>
<feature type="domain" description="ABC transporter" evidence="8">
    <location>
        <begin position="6"/>
        <end position="253"/>
    </location>
</feature>
<reference evidence="9 10" key="1">
    <citation type="submission" date="2018-11" db="EMBL/GenBank/DDBJ databases">
        <title>Trebonia kvetii gen.nov., sp.nov., a novel acidophilic actinobacterium, and proposal of the new actinobacterial family Treboniaceae fam. nov.</title>
        <authorList>
            <person name="Rapoport D."/>
            <person name="Sagova-Mareckova M."/>
            <person name="Sedlacek I."/>
            <person name="Provaznik J."/>
            <person name="Kralova S."/>
            <person name="Pavlinic D."/>
            <person name="Benes V."/>
            <person name="Kopecky J."/>
        </authorList>
    </citation>
    <scope>NUCLEOTIDE SEQUENCE [LARGE SCALE GENOMIC DNA]</scope>
    <source>
        <strain evidence="9 10">15Tr583</strain>
    </source>
</reference>
<dbReference type="SUPFAM" id="SSF52540">
    <property type="entry name" value="P-loop containing nucleoside triphosphate hydrolases"/>
    <property type="match status" value="1"/>
</dbReference>
<evidence type="ECO:0000256" key="4">
    <source>
        <dbReference type="ARBA" id="ARBA00022475"/>
    </source>
</evidence>
<keyword evidence="10" id="KW-1185">Reference proteome</keyword>
<dbReference type="AlphaFoldDB" id="A0A6P2BQ51"/>
<comment type="subcellular location">
    <subcellularLocation>
        <location evidence="1">Cell membrane</location>
        <topology evidence="1">Peripheral membrane protein</topology>
    </subcellularLocation>
</comment>
<dbReference type="InterPro" id="IPR050388">
    <property type="entry name" value="ABC_Ni/Peptide_Import"/>
</dbReference>
<name>A0A6P2BQ51_9ACTN</name>
<dbReference type="InterPro" id="IPR003593">
    <property type="entry name" value="AAA+_ATPase"/>
</dbReference>
<dbReference type="PANTHER" id="PTHR43297">
    <property type="entry name" value="OLIGOPEPTIDE TRANSPORT ATP-BINDING PROTEIN APPD"/>
    <property type="match status" value="1"/>
</dbReference>
<evidence type="ECO:0000259" key="8">
    <source>
        <dbReference type="PROSITE" id="PS50893"/>
    </source>
</evidence>
<keyword evidence="4" id="KW-1003">Cell membrane</keyword>
<dbReference type="InterPro" id="IPR003439">
    <property type="entry name" value="ABC_transporter-like_ATP-bd"/>
</dbReference>
<dbReference type="PROSITE" id="PS00211">
    <property type="entry name" value="ABC_TRANSPORTER_1"/>
    <property type="match status" value="1"/>
</dbReference>
<dbReference type="GO" id="GO:0016887">
    <property type="term" value="F:ATP hydrolysis activity"/>
    <property type="evidence" value="ECO:0007669"/>
    <property type="project" value="InterPro"/>
</dbReference>
<evidence type="ECO:0000256" key="3">
    <source>
        <dbReference type="ARBA" id="ARBA00022448"/>
    </source>
</evidence>
<dbReference type="Pfam" id="PF00005">
    <property type="entry name" value="ABC_tran"/>
    <property type="match status" value="1"/>
</dbReference>
<gene>
    <name evidence="9" type="ORF">EAS64_37260</name>
</gene>
<dbReference type="PANTHER" id="PTHR43297:SF2">
    <property type="entry name" value="DIPEPTIDE TRANSPORT ATP-BINDING PROTEIN DPPD"/>
    <property type="match status" value="1"/>
</dbReference>